<evidence type="ECO:0000313" key="9">
    <source>
        <dbReference type="Proteomes" id="UP000002432"/>
    </source>
</evidence>
<keyword evidence="9" id="KW-1185">Reference proteome</keyword>
<dbReference type="Proteomes" id="UP000002432">
    <property type="component" value="Chromosome"/>
</dbReference>
<sequence length="648" mass="70154">MRVRSAIITALLATFVITASAQQDLTHAAAVVDSIPKTKRIDQVAISPDGQQVAAIVEGQLTVSSASGGDSRSIPLRSKQQAREVAWSNDSRQLAIIGDLDSDVPQSDIYLYNGGAAKSIASLKGYVQTPRFSPDGSKLALLFIEDLPRVAGPLQPMTPLAGVIDEKVYEQRITTIDVASKAIKQVTPADVYIYEYDWLPDGSGWAAIAAHGSGDNNWWIARLYRGDAATGELHEIYAPKLQLAMPRVSPDGKTVVFIESLMSDEDVVGGDIYIVPIGGGEARNLTPGIKTSPASLRWTKDGHILFGQNVDGESGFGTVNASGEIAKLWQGPDEVSDASTSGTIGGSFSADGALSAIVRQSKSEAPEIWVGAIGKWTKLTSVNEEAQATWGKSNSVHWMNGTQRIQGWLTAPKEVKQGEKYPLVISVHGGPSASCKNSWDVHYAAPLSLMGYYVLCPNPRGSYGQGEAFTRANVKDFGGGDYHDIVSAIDALAKEYPIDTKRVGITGHSYGGYMTMWAESQTTRFAAAVSGAGLSHWLSYYGLNDIDEWMIPFFGASVYDDPAVYLKSDPMHFVKQVKTPTLILVGDRDGEVPMEQSVEWWHALKTFNVPTTLVVYPNEGHAIGKPADRRDYAVRTAAWFEEWFAKVK</sequence>
<evidence type="ECO:0000259" key="7">
    <source>
        <dbReference type="Pfam" id="PF00326"/>
    </source>
</evidence>
<dbReference type="OrthoDB" id="108903at2"/>
<dbReference type="InterPro" id="IPR002471">
    <property type="entry name" value="Pept_S9_AS"/>
</dbReference>
<feature type="signal peptide" evidence="6">
    <location>
        <begin position="1"/>
        <end position="21"/>
    </location>
</feature>
<dbReference type="AlphaFoldDB" id="Q1IPT3"/>
<dbReference type="GO" id="GO:0004252">
    <property type="term" value="F:serine-type endopeptidase activity"/>
    <property type="evidence" value="ECO:0007669"/>
    <property type="project" value="InterPro"/>
</dbReference>
<evidence type="ECO:0000256" key="5">
    <source>
        <dbReference type="ARBA" id="ARBA00045885"/>
    </source>
</evidence>
<proteinExistence type="predicted"/>
<dbReference type="KEGG" id="aba:Acid345_2116"/>
<feature type="domain" description="Peptidase S9 prolyl oligopeptidase catalytic" evidence="7">
    <location>
        <begin position="443"/>
        <end position="645"/>
    </location>
</feature>
<evidence type="ECO:0000256" key="1">
    <source>
        <dbReference type="ARBA" id="ARBA00022801"/>
    </source>
</evidence>
<evidence type="ECO:0000313" key="8">
    <source>
        <dbReference type="EMBL" id="ABF41117.1"/>
    </source>
</evidence>
<name>Q1IPT3_KORVE</name>
<keyword evidence="1" id="KW-0378">Hydrolase</keyword>
<dbReference type="SUPFAM" id="SSF82171">
    <property type="entry name" value="DPP6 N-terminal domain-like"/>
    <property type="match status" value="1"/>
</dbReference>
<keyword evidence="6" id="KW-0732">Signal</keyword>
<dbReference type="Pfam" id="PF00326">
    <property type="entry name" value="Peptidase_S9"/>
    <property type="match status" value="1"/>
</dbReference>
<reference evidence="8 9" key="1">
    <citation type="journal article" date="2009" name="Appl. Environ. Microbiol.">
        <title>Three genomes from the phylum Acidobacteria provide insight into the lifestyles of these microorganisms in soils.</title>
        <authorList>
            <person name="Ward N.L."/>
            <person name="Challacombe J.F."/>
            <person name="Janssen P.H."/>
            <person name="Henrissat B."/>
            <person name="Coutinho P.M."/>
            <person name="Wu M."/>
            <person name="Xie G."/>
            <person name="Haft D.H."/>
            <person name="Sait M."/>
            <person name="Badger J."/>
            <person name="Barabote R.D."/>
            <person name="Bradley B."/>
            <person name="Brettin T.S."/>
            <person name="Brinkac L.M."/>
            <person name="Bruce D."/>
            <person name="Creasy T."/>
            <person name="Daugherty S.C."/>
            <person name="Davidsen T.M."/>
            <person name="DeBoy R.T."/>
            <person name="Detter J.C."/>
            <person name="Dodson R.J."/>
            <person name="Durkin A.S."/>
            <person name="Ganapathy A."/>
            <person name="Gwinn-Giglio M."/>
            <person name="Han C.S."/>
            <person name="Khouri H."/>
            <person name="Kiss H."/>
            <person name="Kothari S.P."/>
            <person name="Madupu R."/>
            <person name="Nelson K.E."/>
            <person name="Nelson W.C."/>
            <person name="Paulsen I."/>
            <person name="Penn K."/>
            <person name="Ren Q."/>
            <person name="Rosovitz M.J."/>
            <person name="Selengut J.D."/>
            <person name="Shrivastava S."/>
            <person name="Sullivan S.A."/>
            <person name="Tapia R."/>
            <person name="Thompson L.S."/>
            <person name="Watkins K.L."/>
            <person name="Yang Q."/>
            <person name="Yu C."/>
            <person name="Zafar N."/>
            <person name="Zhou L."/>
            <person name="Kuske C.R."/>
        </authorList>
    </citation>
    <scope>NUCLEOTIDE SEQUENCE [LARGE SCALE GENOMIC DNA]</scope>
    <source>
        <strain evidence="8 9">Ellin345</strain>
    </source>
</reference>
<evidence type="ECO:0000256" key="4">
    <source>
        <dbReference type="ARBA" id="ARBA00032596"/>
    </source>
</evidence>
<dbReference type="PROSITE" id="PS00708">
    <property type="entry name" value="PRO_ENDOPEP_SER"/>
    <property type="match status" value="1"/>
</dbReference>
<evidence type="ECO:0000256" key="3">
    <source>
        <dbReference type="ARBA" id="ARBA00032284"/>
    </source>
</evidence>
<dbReference type="HOGENOM" id="CLU_008615_2_1_0"/>
<evidence type="ECO:0000256" key="2">
    <source>
        <dbReference type="ARBA" id="ARBA00022990"/>
    </source>
</evidence>
<accession>Q1IPT3</accession>
<dbReference type="MEROPS" id="S09.071"/>
<protein>
    <recommendedName>
        <fullName evidence="4">Acyl-peptide hydrolase</fullName>
    </recommendedName>
    <alternativeName>
        <fullName evidence="3">Acylaminoacyl-peptidase</fullName>
    </alternativeName>
</protein>
<dbReference type="EnsemblBacteria" id="ABF41117">
    <property type="protein sequence ID" value="ABF41117"/>
    <property type="gene ID" value="Acid345_2116"/>
</dbReference>
<dbReference type="Gene3D" id="2.120.10.30">
    <property type="entry name" value="TolB, C-terminal domain"/>
    <property type="match status" value="1"/>
</dbReference>
<dbReference type="eggNOG" id="COG1506">
    <property type="taxonomic scope" value="Bacteria"/>
</dbReference>
<keyword evidence="2" id="KW-0007">Acetylation</keyword>
<dbReference type="Gene3D" id="3.40.50.1820">
    <property type="entry name" value="alpha/beta hydrolase"/>
    <property type="match status" value="1"/>
</dbReference>
<dbReference type="Gene3D" id="2.120.10.60">
    <property type="entry name" value="Tricorn protease N-terminal domain"/>
    <property type="match status" value="1"/>
</dbReference>
<organism evidence="8 9">
    <name type="scientific">Koribacter versatilis (strain Ellin345)</name>
    <dbReference type="NCBI Taxonomy" id="204669"/>
    <lineage>
        <taxon>Bacteria</taxon>
        <taxon>Pseudomonadati</taxon>
        <taxon>Acidobacteriota</taxon>
        <taxon>Terriglobia</taxon>
        <taxon>Terriglobales</taxon>
        <taxon>Candidatus Korobacteraceae</taxon>
        <taxon>Candidatus Korobacter</taxon>
    </lineage>
</organism>
<dbReference type="PANTHER" id="PTHR42776:SF4">
    <property type="entry name" value="ACYLAMINO-ACID-RELEASING ENZYME"/>
    <property type="match status" value="1"/>
</dbReference>
<gene>
    <name evidence="8" type="ordered locus">Acid345_2116</name>
</gene>
<dbReference type="SUPFAM" id="SSF53474">
    <property type="entry name" value="alpha/beta-Hydrolases"/>
    <property type="match status" value="1"/>
</dbReference>
<dbReference type="STRING" id="204669.Acid345_2116"/>
<dbReference type="eggNOG" id="COG0823">
    <property type="taxonomic scope" value="Bacteria"/>
</dbReference>
<evidence type="ECO:0000256" key="6">
    <source>
        <dbReference type="SAM" id="SignalP"/>
    </source>
</evidence>
<dbReference type="RefSeq" id="WP_011522918.1">
    <property type="nucleotide sequence ID" value="NC_008009.1"/>
</dbReference>
<comment type="function">
    <text evidence="5">This enzyme catalyzes the hydrolysis of the N-terminal peptide bond of an N-acetylated peptide to generate an N-acetylated amino acid and a peptide with a free N-terminus. It preferentially cleaves off Ac-Ala, Ac-Met and Ac-Ser. Also, involved in the degradation of oxidized and glycated proteins.</text>
</comment>
<dbReference type="InterPro" id="IPR001375">
    <property type="entry name" value="Peptidase_S9_cat"/>
</dbReference>
<dbReference type="GO" id="GO:0006508">
    <property type="term" value="P:proteolysis"/>
    <property type="evidence" value="ECO:0007669"/>
    <property type="project" value="InterPro"/>
</dbReference>
<dbReference type="PANTHER" id="PTHR42776">
    <property type="entry name" value="SERINE PEPTIDASE S9 FAMILY MEMBER"/>
    <property type="match status" value="1"/>
</dbReference>
<feature type="chain" id="PRO_5004191400" description="Acyl-peptide hydrolase" evidence="6">
    <location>
        <begin position="22"/>
        <end position="648"/>
    </location>
</feature>
<dbReference type="InterPro" id="IPR029058">
    <property type="entry name" value="AB_hydrolase_fold"/>
</dbReference>
<dbReference type="EMBL" id="CP000360">
    <property type="protein sequence ID" value="ABF41117.1"/>
    <property type="molecule type" value="Genomic_DNA"/>
</dbReference>
<dbReference type="InterPro" id="IPR011042">
    <property type="entry name" value="6-blade_b-propeller_TolB-like"/>
</dbReference>